<dbReference type="EMBL" id="FRAH01000035">
    <property type="protein sequence ID" value="SHK60507.1"/>
    <property type="molecule type" value="Genomic_DNA"/>
</dbReference>
<feature type="region of interest" description="Disordered" evidence="6">
    <location>
        <begin position="107"/>
        <end position="136"/>
    </location>
</feature>
<keyword evidence="5 7" id="KW-0472">Membrane</keyword>
<dbReference type="OrthoDB" id="9804152at2"/>
<keyword evidence="9" id="KW-1185">Reference proteome</keyword>
<feature type="compositionally biased region" description="Basic and acidic residues" evidence="6">
    <location>
        <begin position="107"/>
        <end position="121"/>
    </location>
</feature>
<evidence type="ECO:0000256" key="7">
    <source>
        <dbReference type="SAM" id="Phobius"/>
    </source>
</evidence>
<evidence type="ECO:0000256" key="5">
    <source>
        <dbReference type="ARBA" id="ARBA00023136"/>
    </source>
</evidence>
<proteinExistence type="inferred from homology"/>
<dbReference type="GeneID" id="78177983"/>
<comment type="subcellular location">
    <subcellularLocation>
        <location evidence="1">Membrane</location>
        <topology evidence="1">Single-pass membrane protein</topology>
    </subcellularLocation>
</comment>
<dbReference type="RefSeq" id="WP_072851405.1">
    <property type="nucleotide sequence ID" value="NZ_FRAH01000035.1"/>
</dbReference>
<dbReference type="AlphaFoldDB" id="A0A1M6TU75"/>
<name>A0A1M6TU75_9FIRM</name>
<evidence type="ECO:0000256" key="1">
    <source>
        <dbReference type="ARBA" id="ARBA00004167"/>
    </source>
</evidence>
<evidence type="ECO:0000256" key="3">
    <source>
        <dbReference type="ARBA" id="ARBA00022692"/>
    </source>
</evidence>
<evidence type="ECO:0000313" key="9">
    <source>
        <dbReference type="Proteomes" id="UP000183975"/>
    </source>
</evidence>
<dbReference type="Proteomes" id="UP000183975">
    <property type="component" value="Unassembled WGS sequence"/>
</dbReference>
<dbReference type="PANTHER" id="PTHR34478">
    <property type="entry name" value="PROTEIN LEMA"/>
    <property type="match status" value="1"/>
</dbReference>
<dbReference type="GO" id="GO:0016020">
    <property type="term" value="C:membrane"/>
    <property type="evidence" value="ECO:0007669"/>
    <property type="project" value="UniProtKB-SubCell"/>
</dbReference>
<sequence length="251" mass="28784">MPVYIIVIALVLCVIVFYISAYNKLRRLSVKVEEGSAGIDVALEKRYDMLSEEIEAVKKFLQHEYDTYVAVTSVRAGKELEEETLEQKKHLSEEALKTIDDTIKAQQEQMDRIKKQMEKHHGSQKHKNKNQSNAEAYENSVAEQKMNINQKIGMLASIQQGLGGVGTAIDALSEQYPVLYSYVSMDYFQKSIFDAEEHLQAARRLYNSNVSLYNQKLVMFPYSIIAGIHGMSKADFYQVDENKKEYKVNFD</sequence>
<dbReference type="Gene3D" id="1.20.1440.20">
    <property type="entry name" value="LemA-like domain"/>
    <property type="match status" value="1"/>
</dbReference>
<evidence type="ECO:0000256" key="6">
    <source>
        <dbReference type="SAM" id="MobiDB-lite"/>
    </source>
</evidence>
<keyword evidence="3 7" id="KW-0812">Transmembrane</keyword>
<reference evidence="8 9" key="1">
    <citation type="submission" date="2016-11" db="EMBL/GenBank/DDBJ databases">
        <authorList>
            <person name="Jaros S."/>
            <person name="Januszkiewicz K."/>
            <person name="Wedrychowicz H."/>
        </authorList>
    </citation>
    <scope>NUCLEOTIDE SEQUENCE [LARGE SCALE GENOMIC DNA]</scope>
    <source>
        <strain evidence="8 9">DSM 14214</strain>
    </source>
</reference>
<dbReference type="Pfam" id="PF04011">
    <property type="entry name" value="LemA"/>
    <property type="match status" value="1"/>
</dbReference>
<feature type="transmembrane region" description="Helical" evidence="7">
    <location>
        <begin position="6"/>
        <end position="23"/>
    </location>
</feature>
<evidence type="ECO:0000256" key="2">
    <source>
        <dbReference type="ARBA" id="ARBA00008854"/>
    </source>
</evidence>
<dbReference type="PANTHER" id="PTHR34478:SF1">
    <property type="entry name" value="PROTEIN LEMA"/>
    <property type="match status" value="1"/>
</dbReference>
<protein>
    <submittedName>
        <fullName evidence="8">LemA protein</fullName>
    </submittedName>
</protein>
<gene>
    <name evidence="8" type="ORF">SAMN02745138_02017</name>
</gene>
<dbReference type="SUPFAM" id="SSF140478">
    <property type="entry name" value="LemA-like"/>
    <property type="match status" value="1"/>
</dbReference>
<dbReference type="InterPro" id="IPR007156">
    <property type="entry name" value="MamQ_LemA"/>
</dbReference>
<accession>A0A1M6TU75</accession>
<evidence type="ECO:0000256" key="4">
    <source>
        <dbReference type="ARBA" id="ARBA00022989"/>
    </source>
</evidence>
<comment type="similarity">
    <text evidence="2">Belongs to the LemA family.</text>
</comment>
<dbReference type="InterPro" id="IPR023353">
    <property type="entry name" value="LemA-like_dom_sf"/>
</dbReference>
<organism evidence="8 9">
    <name type="scientific">Anaerotignum lactatifermentans DSM 14214</name>
    <dbReference type="NCBI Taxonomy" id="1121323"/>
    <lineage>
        <taxon>Bacteria</taxon>
        <taxon>Bacillati</taxon>
        <taxon>Bacillota</taxon>
        <taxon>Clostridia</taxon>
        <taxon>Lachnospirales</taxon>
        <taxon>Anaerotignaceae</taxon>
        <taxon>Anaerotignum</taxon>
    </lineage>
</organism>
<evidence type="ECO:0000313" key="8">
    <source>
        <dbReference type="EMBL" id="SHK60507.1"/>
    </source>
</evidence>
<keyword evidence="4 7" id="KW-1133">Transmembrane helix</keyword>